<keyword evidence="2" id="KW-1185">Reference proteome</keyword>
<evidence type="ECO:0000313" key="1">
    <source>
        <dbReference type="EMBL" id="TQL46680.1"/>
    </source>
</evidence>
<comment type="caution">
    <text evidence="1">The sequence shown here is derived from an EMBL/GenBank/DDBJ whole genome shotgun (WGS) entry which is preliminary data.</text>
</comment>
<dbReference type="InterPro" id="IPR009319">
    <property type="entry name" value="Phage_A118_VSP1"/>
</dbReference>
<reference evidence="1 2" key="1">
    <citation type="submission" date="2019-06" db="EMBL/GenBank/DDBJ databases">
        <title>Sequencing the genomes of 1000 actinobacteria strains.</title>
        <authorList>
            <person name="Klenk H.-P."/>
        </authorList>
    </citation>
    <scope>NUCLEOTIDE SEQUENCE [LARGE SCALE GENOMIC DNA]</scope>
    <source>
        <strain evidence="1 2">DSM 26477</strain>
    </source>
</reference>
<dbReference type="Proteomes" id="UP000317998">
    <property type="component" value="Unassembled WGS sequence"/>
</dbReference>
<organism evidence="1 2">
    <name type="scientific">Homoserinimonas aerilata</name>
    <dbReference type="NCBI Taxonomy" id="1162970"/>
    <lineage>
        <taxon>Bacteria</taxon>
        <taxon>Bacillati</taxon>
        <taxon>Actinomycetota</taxon>
        <taxon>Actinomycetes</taxon>
        <taxon>Micrococcales</taxon>
        <taxon>Microbacteriaceae</taxon>
        <taxon>Homoserinimonas</taxon>
    </lineage>
</organism>
<dbReference type="GO" id="GO:0005198">
    <property type="term" value="F:structural molecule activity"/>
    <property type="evidence" value="ECO:0007669"/>
    <property type="project" value="InterPro"/>
</dbReference>
<dbReference type="EMBL" id="VFOM01000002">
    <property type="protein sequence ID" value="TQL46680.1"/>
    <property type="molecule type" value="Genomic_DNA"/>
</dbReference>
<evidence type="ECO:0000313" key="2">
    <source>
        <dbReference type="Proteomes" id="UP000317998"/>
    </source>
</evidence>
<dbReference type="AlphaFoldDB" id="A0A542YF34"/>
<gene>
    <name evidence="1" type="ORF">FB562_2204</name>
</gene>
<dbReference type="RefSeq" id="WP_141881329.1">
    <property type="nucleotide sequence ID" value="NZ_VFOM01000002.1"/>
</dbReference>
<dbReference type="Pfam" id="PF06152">
    <property type="entry name" value="Phage_min_cap2"/>
    <property type="match status" value="1"/>
</dbReference>
<name>A0A542YF34_9MICO</name>
<dbReference type="OrthoDB" id="3197444at2"/>
<proteinExistence type="predicted"/>
<sequence length="418" mass="45348">MALFKPNPDRESVEELIESLSQDLASRYAGAEDELIREIAQRAYRDLELAQLAADAPGGMGLTVAERRRQNRVLAELAAHRAKSLRELQAVAAGIVAQLRSENLARRTVHIAATQGEAAAVAQLGLAKRLDTRAVPIPLIGGGAAISTTTLTASASQAVGMVALSLHSRLEVLNQRITRYPQDAYQRIVSMHSPLTLAGVTTSKVQQAATVQRFLSEGVTGFIDKADRRWTIGAYAEMAGRTSVNRAFNDAGTWRMQQAGINLVTVVRGADSCESCAAWAGKILSTDGTPAGTLSLPSTTSGQTLTVIVAGTVNDARNAGWNHPNCRCRLVAYLPGATKLQGATTYDPEAERERARQRELERQIRAAKRREAVAPDQVSAARARALVKERQQTMRDFLNETGRKRSSYREQLHFADGR</sequence>
<accession>A0A542YF34</accession>
<protein>
    <submittedName>
        <fullName evidence="1">Minor capsid protein 2</fullName>
    </submittedName>
</protein>